<gene>
    <name evidence="4" type="ORF">GM612_03850</name>
</gene>
<feature type="domain" description="CAAX prenyl protease 2/Lysostaphin resistance protein A-like" evidence="3">
    <location>
        <begin position="128"/>
        <end position="218"/>
    </location>
</feature>
<dbReference type="Pfam" id="PF02517">
    <property type="entry name" value="Rce1-like"/>
    <property type="match status" value="1"/>
</dbReference>
<evidence type="ECO:0000256" key="2">
    <source>
        <dbReference type="SAM" id="Phobius"/>
    </source>
</evidence>
<dbReference type="GO" id="GO:0006508">
    <property type="term" value="P:proteolysis"/>
    <property type="evidence" value="ECO:0007669"/>
    <property type="project" value="UniProtKB-KW"/>
</dbReference>
<feature type="transmembrane region" description="Helical" evidence="2">
    <location>
        <begin position="213"/>
        <end position="232"/>
    </location>
</feature>
<proteinExistence type="inferred from homology"/>
<dbReference type="EMBL" id="WNJO01000003">
    <property type="protein sequence ID" value="MTV81789.1"/>
    <property type="molecule type" value="Genomic_DNA"/>
</dbReference>
<comment type="similarity">
    <text evidence="1">Belongs to the UPF0177 family.</text>
</comment>
<protein>
    <submittedName>
        <fullName evidence="4">CPBP family intramembrane metalloprotease</fullName>
    </submittedName>
</protein>
<evidence type="ECO:0000313" key="4">
    <source>
        <dbReference type="EMBL" id="MTV81789.1"/>
    </source>
</evidence>
<evidence type="ECO:0000259" key="3">
    <source>
        <dbReference type="Pfam" id="PF02517"/>
    </source>
</evidence>
<dbReference type="GO" id="GO:0008237">
    <property type="term" value="F:metallopeptidase activity"/>
    <property type="evidence" value="ECO:0007669"/>
    <property type="project" value="UniProtKB-KW"/>
</dbReference>
<keyword evidence="4" id="KW-0645">Protease</keyword>
<feature type="transmembrane region" description="Helical" evidence="2">
    <location>
        <begin position="115"/>
        <end position="135"/>
    </location>
</feature>
<keyword evidence="2" id="KW-0812">Transmembrane</keyword>
<dbReference type="GO" id="GO:0004175">
    <property type="term" value="F:endopeptidase activity"/>
    <property type="evidence" value="ECO:0007669"/>
    <property type="project" value="UniProtKB-ARBA"/>
</dbReference>
<feature type="transmembrane region" description="Helical" evidence="2">
    <location>
        <begin position="81"/>
        <end position="109"/>
    </location>
</feature>
<dbReference type="PANTHER" id="PTHR36435:SF1">
    <property type="entry name" value="CAAX AMINO TERMINAL PROTEASE FAMILY PROTEIN"/>
    <property type="match status" value="1"/>
</dbReference>
<keyword evidence="4" id="KW-0482">Metalloprotease</keyword>
<dbReference type="InterPro" id="IPR052710">
    <property type="entry name" value="CAAX_protease"/>
</dbReference>
<keyword evidence="4" id="KW-0378">Hydrolase</keyword>
<dbReference type="AlphaFoldDB" id="A0A7X2XUF7"/>
<accession>A0A7X2XUF7</accession>
<dbReference type="GO" id="GO:0080120">
    <property type="term" value="P:CAAX-box protein maturation"/>
    <property type="evidence" value="ECO:0007669"/>
    <property type="project" value="UniProtKB-ARBA"/>
</dbReference>
<organism evidence="4 5">
    <name type="scientific">Secundilactobacillus folii</name>
    <dbReference type="NCBI Taxonomy" id="2678357"/>
    <lineage>
        <taxon>Bacteria</taxon>
        <taxon>Bacillati</taxon>
        <taxon>Bacillota</taxon>
        <taxon>Bacilli</taxon>
        <taxon>Lactobacillales</taxon>
        <taxon>Lactobacillaceae</taxon>
        <taxon>Secundilactobacillus</taxon>
    </lineage>
</organism>
<keyword evidence="5" id="KW-1185">Reference proteome</keyword>
<reference evidence="4 5" key="1">
    <citation type="submission" date="2019-11" db="EMBL/GenBank/DDBJ databases">
        <title>Lactobacillus sp. nov. CRM56-3, isolated from fermented tea leaves.</title>
        <authorList>
            <person name="Phuengjayaem S."/>
            <person name="Tanasupawat S."/>
        </authorList>
    </citation>
    <scope>NUCLEOTIDE SEQUENCE [LARGE SCALE GENOMIC DNA]</scope>
    <source>
        <strain evidence="4 5">CRM56-3</strain>
    </source>
</reference>
<feature type="transmembrane region" description="Helical" evidence="2">
    <location>
        <begin position="181"/>
        <end position="201"/>
    </location>
</feature>
<evidence type="ECO:0000256" key="1">
    <source>
        <dbReference type="ARBA" id="ARBA00009067"/>
    </source>
</evidence>
<dbReference type="InterPro" id="IPR003675">
    <property type="entry name" value="Rce1/LyrA-like_dom"/>
</dbReference>
<feature type="transmembrane region" description="Helical" evidence="2">
    <location>
        <begin position="156"/>
        <end position="175"/>
    </location>
</feature>
<keyword evidence="2" id="KW-1133">Transmembrane helix</keyword>
<dbReference type="PANTHER" id="PTHR36435">
    <property type="entry name" value="SLR1288 PROTEIN"/>
    <property type="match status" value="1"/>
</dbReference>
<evidence type="ECO:0000313" key="5">
    <source>
        <dbReference type="Proteomes" id="UP000466388"/>
    </source>
</evidence>
<sequence>MMTSKYPLKIDLVKSVVAILLLPIEMGLIAILIHSGQTKWTQSLIYVGLGLIVFLMTMYLYRDVLRRDWPAYRKHWLRNTLLNLCGVLVLFSVIALVRLVMANVLHIAAMTKPSALLSVQAAGAVAFNSIVVLLSPFTEEIVFRHVLFYQFKGRHAALTLAMLLISSVAFGLMHWNNFHGQVIQMVPYMFAGGVLALIYYYTNNIWQNIMTHFWLDFVQFAAAIALLVIAFFQ</sequence>
<dbReference type="Proteomes" id="UP000466388">
    <property type="component" value="Unassembled WGS sequence"/>
</dbReference>
<feature type="transmembrane region" description="Helical" evidence="2">
    <location>
        <begin position="12"/>
        <end position="34"/>
    </location>
</feature>
<name>A0A7X2XUF7_9LACO</name>
<comment type="caution">
    <text evidence="4">The sequence shown here is derived from an EMBL/GenBank/DDBJ whole genome shotgun (WGS) entry which is preliminary data.</text>
</comment>
<keyword evidence="2" id="KW-0472">Membrane</keyword>
<feature type="transmembrane region" description="Helical" evidence="2">
    <location>
        <begin position="40"/>
        <end position="61"/>
    </location>
</feature>